<dbReference type="GO" id="GO:0005829">
    <property type="term" value="C:cytosol"/>
    <property type="evidence" value="ECO:0007669"/>
    <property type="project" value="TreeGrafter"/>
</dbReference>
<proteinExistence type="predicted"/>
<dbReference type="PANTHER" id="PTHR30456">
    <property type="entry name" value="PYRIDOXINE 5'-PHOSPHATE SYNTHASE"/>
    <property type="match status" value="1"/>
</dbReference>
<dbReference type="GO" id="GO:0008615">
    <property type="term" value="P:pyridoxine biosynthetic process"/>
    <property type="evidence" value="ECO:0007669"/>
    <property type="project" value="UniProtKB-KW"/>
</dbReference>
<reference evidence="5" key="2">
    <citation type="journal article" date="2014" name="ISME J.">
        <title>Microbial stratification in low pH oxic and suboxic macroscopic growths along an acid mine drainage.</title>
        <authorList>
            <person name="Mendez-Garcia C."/>
            <person name="Mesa V."/>
            <person name="Sprenger R.R."/>
            <person name="Richter M."/>
            <person name="Diez M.S."/>
            <person name="Solano J."/>
            <person name="Bargiela R."/>
            <person name="Golyshina O.V."/>
            <person name="Manteca A."/>
            <person name="Ramos J.L."/>
            <person name="Gallego J.R."/>
            <person name="Llorente I."/>
            <person name="Martins Dos Santos V.A."/>
            <person name="Jensen O.N."/>
            <person name="Pelaez A.I."/>
            <person name="Sanchez J."/>
            <person name="Ferrer M."/>
        </authorList>
    </citation>
    <scope>NUCLEOTIDE SEQUENCE</scope>
</reference>
<evidence type="ECO:0000256" key="2">
    <source>
        <dbReference type="ARBA" id="ARBA00022679"/>
    </source>
</evidence>
<dbReference type="EC" id="2.6.99.2" evidence="5"/>
<comment type="caution">
    <text evidence="5">The sequence shown here is derived from an EMBL/GenBank/DDBJ whole genome shotgun (WGS) entry which is preliminary data.</text>
</comment>
<dbReference type="Pfam" id="PF03740">
    <property type="entry name" value="PdxJ"/>
    <property type="match status" value="1"/>
</dbReference>
<keyword evidence="2 5" id="KW-0808">Transferase</keyword>
<evidence type="ECO:0000256" key="1">
    <source>
        <dbReference type="ARBA" id="ARBA00022490"/>
    </source>
</evidence>
<dbReference type="InterPro" id="IPR036130">
    <property type="entry name" value="Pyridoxine-5'_phos_synth"/>
</dbReference>
<keyword evidence="1" id="KW-0963">Cytoplasm</keyword>
<reference evidence="5" key="1">
    <citation type="submission" date="2013-08" db="EMBL/GenBank/DDBJ databases">
        <authorList>
            <person name="Mendez C."/>
            <person name="Richter M."/>
            <person name="Ferrer M."/>
            <person name="Sanchez J."/>
        </authorList>
    </citation>
    <scope>NUCLEOTIDE SEQUENCE</scope>
</reference>
<dbReference type="SUPFAM" id="SSF63892">
    <property type="entry name" value="Pyridoxine 5'-phosphate synthase"/>
    <property type="match status" value="1"/>
</dbReference>
<accession>T0ZYR5</accession>
<evidence type="ECO:0000313" key="5">
    <source>
        <dbReference type="EMBL" id="EQD33869.1"/>
    </source>
</evidence>
<dbReference type="EMBL" id="AUZY01011599">
    <property type="protein sequence ID" value="EQD33869.1"/>
    <property type="molecule type" value="Genomic_DNA"/>
</dbReference>
<sequence>MTQLSVNVNKIAVLRNSRGGDEPSVLQAARTCIAAGAQGITAHPRPDLRHTPPTGCFGA</sequence>
<dbReference type="PANTHER" id="PTHR30456:SF0">
    <property type="entry name" value="PYRIDOXINE 5'-PHOSPHATE SYNTHASE"/>
    <property type="match status" value="1"/>
</dbReference>
<organism evidence="5">
    <name type="scientific">mine drainage metagenome</name>
    <dbReference type="NCBI Taxonomy" id="410659"/>
    <lineage>
        <taxon>unclassified sequences</taxon>
        <taxon>metagenomes</taxon>
        <taxon>ecological metagenomes</taxon>
    </lineage>
</organism>
<dbReference type="InterPro" id="IPR013785">
    <property type="entry name" value="Aldolase_TIM"/>
</dbReference>
<feature type="non-terminal residue" evidence="5">
    <location>
        <position position="59"/>
    </location>
</feature>
<dbReference type="Gene3D" id="3.20.20.70">
    <property type="entry name" value="Aldolase class I"/>
    <property type="match status" value="1"/>
</dbReference>
<feature type="region of interest" description="Disordered" evidence="4">
    <location>
        <begin position="40"/>
        <end position="59"/>
    </location>
</feature>
<evidence type="ECO:0000256" key="4">
    <source>
        <dbReference type="SAM" id="MobiDB-lite"/>
    </source>
</evidence>
<name>T0ZYR5_9ZZZZ</name>
<dbReference type="AlphaFoldDB" id="T0ZYR5"/>
<dbReference type="InterPro" id="IPR004569">
    <property type="entry name" value="PyrdxlP_synth_PdxJ"/>
</dbReference>
<protein>
    <submittedName>
        <fullName evidence="5">Pyridoxal phosphate (Active vitamin B6) biosynthesis PdxJ</fullName>
        <ecNumber evidence="5">2.6.99.2</ecNumber>
    </submittedName>
</protein>
<evidence type="ECO:0000256" key="3">
    <source>
        <dbReference type="ARBA" id="ARBA00023096"/>
    </source>
</evidence>
<dbReference type="GO" id="GO:0033856">
    <property type="term" value="F:pyridoxine 5'-phosphate synthase activity"/>
    <property type="evidence" value="ECO:0007669"/>
    <property type="project" value="UniProtKB-EC"/>
</dbReference>
<keyword evidence="3" id="KW-0664">Pyridoxine biosynthesis</keyword>
<gene>
    <name evidence="5" type="ORF">B1B_17374</name>
</gene>